<keyword evidence="2" id="KW-1133">Transmembrane helix</keyword>
<sequence length="294" mass="29980">MADERDEATENDRRDEATRRMSADDPTSTFDPFADDDDVDADLASTQALPPDVGSTQALPHDFASTRPMPEDLESTRPMSANGHGTPPQEPGVWAARASVPVAADPVPAPEPPPWQEEFGAERSDRSWLRPVLIALVVLVLLAMLGTGLWLIFNHVAGRSAPTTVVPATATAASSSTATAPASQAPPAAPTTAPTAATPDQIAVPDVVGQSEGAARQQLAAYGLTATVARRVTGGAAPGTVIATDPGAGTMVAAGSRVTLVVAAAPVPAPTTATRSASPTPARSQTPPSASPKR</sequence>
<accession>A0ABX0XTV8</accession>
<dbReference type="PROSITE" id="PS51178">
    <property type="entry name" value="PASTA"/>
    <property type="match status" value="1"/>
</dbReference>
<feature type="transmembrane region" description="Helical" evidence="2">
    <location>
        <begin position="132"/>
        <end position="153"/>
    </location>
</feature>
<keyword evidence="2" id="KW-0812">Transmembrane</keyword>
<feature type="region of interest" description="Disordered" evidence="1">
    <location>
        <begin position="1"/>
        <end position="97"/>
    </location>
</feature>
<evidence type="ECO:0000256" key="1">
    <source>
        <dbReference type="SAM" id="MobiDB-lite"/>
    </source>
</evidence>
<name>A0ABX0XTV8_9ACTN</name>
<keyword evidence="2" id="KW-0472">Membrane</keyword>
<dbReference type="Proteomes" id="UP000722989">
    <property type="component" value="Unassembled WGS sequence"/>
</dbReference>
<feature type="compositionally biased region" description="Polar residues" evidence="1">
    <location>
        <begin position="44"/>
        <end position="58"/>
    </location>
</feature>
<dbReference type="Pfam" id="PF03793">
    <property type="entry name" value="PASTA"/>
    <property type="match status" value="1"/>
</dbReference>
<dbReference type="RefSeq" id="WP_167923683.1">
    <property type="nucleotide sequence ID" value="NZ_JAATVY010000002.1"/>
</dbReference>
<keyword evidence="5" id="KW-1185">Reference proteome</keyword>
<reference evidence="4 5" key="1">
    <citation type="submission" date="2020-03" db="EMBL/GenBank/DDBJ databases">
        <title>WGS of the type strain of Planosporangium spp.</title>
        <authorList>
            <person name="Thawai C."/>
        </authorList>
    </citation>
    <scope>NUCLEOTIDE SEQUENCE [LARGE SCALE GENOMIC DNA]</scope>
    <source>
        <strain evidence="4 5">TBRC 5610</strain>
    </source>
</reference>
<gene>
    <name evidence="4" type="ORF">HC031_03460</name>
</gene>
<dbReference type="CDD" id="cd06577">
    <property type="entry name" value="PASTA_pknB"/>
    <property type="match status" value="1"/>
</dbReference>
<proteinExistence type="predicted"/>
<dbReference type="EMBL" id="JAATVY010000002">
    <property type="protein sequence ID" value="NJC68787.1"/>
    <property type="molecule type" value="Genomic_DNA"/>
</dbReference>
<comment type="caution">
    <text evidence="4">The sequence shown here is derived from an EMBL/GenBank/DDBJ whole genome shotgun (WGS) entry which is preliminary data.</text>
</comment>
<feature type="domain" description="PASTA" evidence="3">
    <location>
        <begin position="198"/>
        <end position="264"/>
    </location>
</feature>
<evidence type="ECO:0000259" key="3">
    <source>
        <dbReference type="PROSITE" id="PS51178"/>
    </source>
</evidence>
<evidence type="ECO:0000313" key="4">
    <source>
        <dbReference type="EMBL" id="NJC68787.1"/>
    </source>
</evidence>
<dbReference type="InterPro" id="IPR005543">
    <property type="entry name" value="PASTA_dom"/>
</dbReference>
<evidence type="ECO:0000313" key="5">
    <source>
        <dbReference type="Proteomes" id="UP000722989"/>
    </source>
</evidence>
<evidence type="ECO:0000256" key="2">
    <source>
        <dbReference type="SAM" id="Phobius"/>
    </source>
</evidence>
<dbReference type="Gene3D" id="3.30.10.20">
    <property type="match status" value="1"/>
</dbReference>
<organism evidence="4 5">
    <name type="scientific">Planosporangium thailandense</name>
    <dbReference type="NCBI Taxonomy" id="765197"/>
    <lineage>
        <taxon>Bacteria</taxon>
        <taxon>Bacillati</taxon>
        <taxon>Actinomycetota</taxon>
        <taxon>Actinomycetes</taxon>
        <taxon>Micromonosporales</taxon>
        <taxon>Micromonosporaceae</taxon>
        <taxon>Planosporangium</taxon>
    </lineage>
</organism>
<feature type="region of interest" description="Disordered" evidence="1">
    <location>
        <begin position="269"/>
        <end position="294"/>
    </location>
</feature>
<protein>
    <submittedName>
        <fullName evidence="4">PASTA domain-containing protein</fullName>
    </submittedName>
</protein>
<feature type="compositionally biased region" description="Low complexity" evidence="1">
    <location>
        <begin position="269"/>
        <end position="284"/>
    </location>
</feature>
<dbReference type="SMART" id="SM00740">
    <property type="entry name" value="PASTA"/>
    <property type="match status" value="1"/>
</dbReference>
<feature type="region of interest" description="Disordered" evidence="1">
    <location>
        <begin position="177"/>
        <end position="197"/>
    </location>
</feature>
<feature type="compositionally biased region" description="Basic and acidic residues" evidence="1">
    <location>
        <begin position="8"/>
        <end position="23"/>
    </location>
</feature>